<evidence type="ECO:0000313" key="2">
    <source>
        <dbReference type="EMBL" id="GJD43123.1"/>
    </source>
</evidence>
<proteinExistence type="predicted"/>
<evidence type="ECO:0000256" key="1">
    <source>
        <dbReference type="SAM" id="SignalP"/>
    </source>
</evidence>
<keyword evidence="1" id="KW-0732">Signal</keyword>
<evidence type="ECO:0008006" key="4">
    <source>
        <dbReference type="Google" id="ProtNLM"/>
    </source>
</evidence>
<dbReference type="RefSeq" id="WP_147827995.1">
    <property type="nucleotide sequence ID" value="NZ_BPQG01000008.1"/>
</dbReference>
<comment type="caution">
    <text evidence="2">The sequence shown here is derived from an EMBL/GenBank/DDBJ whole genome shotgun (WGS) entry which is preliminary data.</text>
</comment>
<protein>
    <recommendedName>
        <fullName evidence="4">Copper chaperone PCu(A)C</fullName>
    </recommendedName>
</protein>
<feature type="chain" id="PRO_5045119255" description="Copper chaperone PCu(A)C" evidence="1">
    <location>
        <begin position="20"/>
        <end position="117"/>
    </location>
</feature>
<organism evidence="2 3">
    <name type="scientific">Methylobacterium cerastii</name>
    <dbReference type="NCBI Taxonomy" id="932741"/>
    <lineage>
        <taxon>Bacteria</taxon>
        <taxon>Pseudomonadati</taxon>
        <taxon>Pseudomonadota</taxon>
        <taxon>Alphaproteobacteria</taxon>
        <taxon>Hyphomicrobiales</taxon>
        <taxon>Methylobacteriaceae</taxon>
        <taxon>Methylobacterium</taxon>
    </lineage>
</organism>
<gene>
    <name evidence="2" type="ORF">AFCDBAGC_0968</name>
</gene>
<name>A0ABQ4QD75_9HYPH</name>
<dbReference type="EMBL" id="BPQG01000008">
    <property type="protein sequence ID" value="GJD43123.1"/>
    <property type="molecule type" value="Genomic_DNA"/>
</dbReference>
<evidence type="ECO:0000313" key="3">
    <source>
        <dbReference type="Proteomes" id="UP001055117"/>
    </source>
</evidence>
<reference evidence="2 3" key="1">
    <citation type="journal article" date="2021" name="Front. Microbiol.">
        <title>Comprehensive Comparative Genomics and Phenotyping of Methylobacterium Species.</title>
        <authorList>
            <person name="Alessa O."/>
            <person name="Ogura Y."/>
            <person name="Fujitani Y."/>
            <person name="Takami H."/>
            <person name="Hayashi T."/>
            <person name="Sahin N."/>
            <person name="Tani A."/>
        </authorList>
    </citation>
    <scope>NUCLEOTIDE SEQUENCE [LARGE SCALE GENOMIC DNA]</scope>
    <source>
        <strain evidence="2 3">DSM 23679</strain>
    </source>
</reference>
<dbReference type="Proteomes" id="UP001055117">
    <property type="component" value="Unassembled WGS sequence"/>
</dbReference>
<keyword evidence="3" id="KW-1185">Reference proteome</keyword>
<accession>A0ABQ4QD75</accession>
<feature type="signal peptide" evidence="1">
    <location>
        <begin position="1"/>
        <end position="19"/>
    </location>
</feature>
<sequence length="117" mass="11825">MRPILATALFLTLAVPALAAGPNGGVVVVADGHPIEFVASDAALTFFVTDDDGGPARTVGVTGKAFVQAGGRTETVALAGAEPNRLVGALKAPLPAGAKVVLSARMHGHTLQARFER</sequence>